<dbReference type="PANTHER" id="PTHR46825">
    <property type="entry name" value="D-ALANYL-D-ALANINE-CARBOXYPEPTIDASE/ENDOPEPTIDASE AMPH"/>
    <property type="match status" value="1"/>
</dbReference>
<dbReference type="PANTHER" id="PTHR46825:SF8">
    <property type="entry name" value="BETA-LACTAMASE-RELATED"/>
    <property type="match status" value="1"/>
</dbReference>
<keyword evidence="4" id="KW-1185">Reference proteome</keyword>
<feature type="chain" id="PRO_5021189761" evidence="1">
    <location>
        <begin position="24"/>
        <end position="500"/>
    </location>
</feature>
<dbReference type="Gene3D" id="3.40.710.10">
    <property type="entry name" value="DD-peptidase/beta-lactamase superfamily"/>
    <property type="match status" value="1"/>
</dbReference>
<evidence type="ECO:0000256" key="1">
    <source>
        <dbReference type="SAM" id="SignalP"/>
    </source>
</evidence>
<feature type="signal peptide" evidence="1">
    <location>
        <begin position="1"/>
        <end position="23"/>
    </location>
</feature>
<reference evidence="3 4" key="1">
    <citation type="submission" date="2019-04" db="EMBL/GenBank/DDBJ databases">
        <authorList>
            <person name="Feng G."/>
            <person name="Zhang J."/>
            <person name="Zhu H."/>
        </authorList>
    </citation>
    <scope>NUCLEOTIDE SEQUENCE [LARGE SCALE GENOMIC DNA]</scope>
    <source>
        <strain evidence="3 4">9PBR-1</strain>
    </source>
</reference>
<dbReference type="InterPro" id="IPR012338">
    <property type="entry name" value="Beta-lactam/transpept-like"/>
</dbReference>
<name>A0A4Z0QDF6_9BACT</name>
<dbReference type="RefSeq" id="WP_135391510.1">
    <property type="nucleotide sequence ID" value="NZ_SRMB01000001.1"/>
</dbReference>
<evidence type="ECO:0000313" key="3">
    <source>
        <dbReference type="EMBL" id="TGE28138.1"/>
    </source>
</evidence>
<dbReference type="Pfam" id="PF00144">
    <property type="entry name" value="Beta-lactamase"/>
    <property type="match status" value="1"/>
</dbReference>
<dbReference type="EMBL" id="SRMB01000001">
    <property type="protein sequence ID" value="TGE28138.1"/>
    <property type="molecule type" value="Genomic_DNA"/>
</dbReference>
<protein>
    <submittedName>
        <fullName evidence="3">Class A beta-lactamase-related serine hydrolase</fullName>
    </submittedName>
</protein>
<keyword evidence="3" id="KW-0378">Hydrolase</keyword>
<organism evidence="3 4">
    <name type="scientific">Hymenobacter metallicola</name>
    <dbReference type="NCBI Taxonomy" id="2563114"/>
    <lineage>
        <taxon>Bacteria</taxon>
        <taxon>Pseudomonadati</taxon>
        <taxon>Bacteroidota</taxon>
        <taxon>Cytophagia</taxon>
        <taxon>Cytophagales</taxon>
        <taxon>Hymenobacteraceae</taxon>
        <taxon>Hymenobacter</taxon>
    </lineage>
</organism>
<keyword evidence="1" id="KW-0732">Signal</keyword>
<sequence length="500" mass="55918">MLKVLLPCLALTAGAPLSGLAQAPTTGFTSYAQFNDTLVARFNRGDFQAIEAYGSPALQKLEPAGSMTALLGRLQAKTGRILGSSPVAERQNVHEFAWRGEKQNLRVRWVSSAPGTLDDYFLSDFIAQPTPRATPVLTDNRRRTPLDQAVDRAATLYMQNPDAVGMSIGVFWQGQRYFYNYGEVEKGSGRLPSATTYYNMGSVAKTFVTTLLAQAVLDKKVQLTDDIRKYLPGQYPNLEFEGQPVRLLDLATHTSGIPGRARTYSKETQAKFDKEHQDIRVKTAYYNQFTADSLLQAMHGFQLATKPGTTYRYNNLGILVLQLVLERAYQQPYEQLITSYVQSRFGMKDTKRILSDKEQTRFAVGYEGSRAQHHTNYTGYWGGTTLSSTPADLLTYAQANLSEKEPAVELTHQPAWQGRIGLGWMLDTDPAGQRRIFHNGHFPGFNTRLVLYPEQNTSFVILVNDNISQDRVTEMEEFLKRELPPVAASKGKDAKAVGRR</sequence>
<feature type="domain" description="Beta-lactamase-related" evidence="2">
    <location>
        <begin position="151"/>
        <end position="471"/>
    </location>
</feature>
<dbReference type="OrthoDB" id="9793489at2"/>
<accession>A0A4Z0QDF6</accession>
<proteinExistence type="predicted"/>
<dbReference type="SUPFAM" id="SSF56601">
    <property type="entry name" value="beta-lactamase/transpeptidase-like"/>
    <property type="match status" value="1"/>
</dbReference>
<evidence type="ECO:0000313" key="4">
    <source>
        <dbReference type="Proteomes" id="UP000298471"/>
    </source>
</evidence>
<dbReference type="Proteomes" id="UP000298471">
    <property type="component" value="Unassembled WGS sequence"/>
</dbReference>
<gene>
    <name evidence="3" type="ORF">E5K02_01345</name>
</gene>
<dbReference type="GO" id="GO:0016787">
    <property type="term" value="F:hydrolase activity"/>
    <property type="evidence" value="ECO:0007669"/>
    <property type="project" value="UniProtKB-KW"/>
</dbReference>
<evidence type="ECO:0000259" key="2">
    <source>
        <dbReference type="Pfam" id="PF00144"/>
    </source>
</evidence>
<dbReference type="InterPro" id="IPR001466">
    <property type="entry name" value="Beta-lactam-related"/>
</dbReference>
<comment type="caution">
    <text evidence="3">The sequence shown here is derived from an EMBL/GenBank/DDBJ whole genome shotgun (WGS) entry which is preliminary data.</text>
</comment>
<dbReference type="InterPro" id="IPR050491">
    <property type="entry name" value="AmpC-like"/>
</dbReference>
<dbReference type="AlphaFoldDB" id="A0A4Z0QDF6"/>